<feature type="region of interest" description="N-terminal hotdog fold" evidence="9">
    <location>
        <begin position="4005"/>
        <end position="4121"/>
    </location>
</feature>
<dbReference type="Pfam" id="PF22336">
    <property type="entry name" value="RhiE-like_linker"/>
    <property type="match status" value="4"/>
</dbReference>
<dbReference type="SMART" id="SM00826">
    <property type="entry name" value="PKS_DH"/>
    <property type="match status" value="2"/>
</dbReference>
<dbReference type="InterPro" id="IPR020841">
    <property type="entry name" value="PKS_Beta-ketoAc_synthase_dom"/>
</dbReference>
<protein>
    <submittedName>
        <fullName evidence="13">SDR family NAD(P)-dependent oxidoreductase</fullName>
    </submittedName>
</protein>
<evidence type="ECO:0000259" key="11">
    <source>
        <dbReference type="PROSITE" id="PS52004"/>
    </source>
</evidence>
<dbReference type="Pfam" id="PF14765">
    <property type="entry name" value="PS-DH"/>
    <property type="match status" value="3"/>
</dbReference>
<dbReference type="Pfam" id="PF00109">
    <property type="entry name" value="ketoacyl-synt"/>
    <property type="match status" value="4"/>
</dbReference>
<dbReference type="InterPro" id="IPR029063">
    <property type="entry name" value="SAM-dependent_MTases_sf"/>
</dbReference>
<dbReference type="InterPro" id="IPR013217">
    <property type="entry name" value="Methyltransf_12"/>
</dbReference>
<reference evidence="13 14" key="1">
    <citation type="submission" date="2023-11" db="EMBL/GenBank/DDBJ databases">
        <title>Unpublished Manusciprt.</title>
        <authorList>
            <person name="Saticioglu I.B."/>
            <person name="Ay H."/>
            <person name="Ajmi N."/>
            <person name="Altun S."/>
            <person name="Duman M."/>
        </authorList>
    </citation>
    <scope>NUCLEOTIDE SEQUENCE [LARGE SCALE GENOMIC DNA]</scope>
    <source>
        <strain evidence="13 14">Fl-318</strain>
    </source>
</reference>
<feature type="domain" description="Ketosynthase family 3 (KS3)" evidence="11">
    <location>
        <begin position="3400"/>
        <end position="3832"/>
    </location>
</feature>
<dbReference type="Gene3D" id="1.10.1240.100">
    <property type="match status" value="4"/>
</dbReference>
<evidence type="ECO:0000256" key="5">
    <source>
        <dbReference type="ARBA" id="ARBA00022553"/>
    </source>
</evidence>
<dbReference type="SMART" id="SM00823">
    <property type="entry name" value="PKS_PP"/>
    <property type="match status" value="4"/>
</dbReference>
<dbReference type="SMART" id="SM01294">
    <property type="entry name" value="PKS_PP_betabranch"/>
    <property type="match status" value="1"/>
</dbReference>
<name>A0ABU4RGB8_9FLAO</name>
<evidence type="ECO:0000256" key="8">
    <source>
        <dbReference type="ARBA" id="ARBA00023268"/>
    </source>
</evidence>
<feature type="active site" description="Proton acceptor; for dehydratase activity" evidence="9">
    <location>
        <position position="1146"/>
    </location>
</feature>
<comment type="subcellular location">
    <subcellularLocation>
        <location evidence="1">Cytoplasm</location>
    </subcellularLocation>
</comment>
<evidence type="ECO:0000256" key="6">
    <source>
        <dbReference type="ARBA" id="ARBA00022679"/>
    </source>
</evidence>
<feature type="region of interest" description="C-terminal hotdog fold" evidence="9">
    <location>
        <begin position="2689"/>
        <end position="2832"/>
    </location>
</feature>
<dbReference type="InterPro" id="IPR049900">
    <property type="entry name" value="PKS_mFAS_DH"/>
</dbReference>
<dbReference type="SMART" id="SM00822">
    <property type="entry name" value="PKS_KR"/>
    <property type="match status" value="3"/>
</dbReference>
<keyword evidence="14" id="KW-1185">Reference proteome</keyword>
<dbReference type="InterPro" id="IPR006162">
    <property type="entry name" value="Ppantetheine_attach_site"/>
</dbReference>
<feature type="active site" description="Proton acceptor; for dehydratase activity" evidence="9">
    <location>
        <position position="4034"/>
    </location>
</feature>
<feature type="active site" description="Proton acceptor; for dehydratase activity" evidence="9">
    <location>
        <position position="2587"/>
    </location>
</feature>
<dbReference type="InterPro" id="IPR042104">
    <property type="entry name" value="PKS_dehydratase_sf"/>
</dbReference>
<evidence type="ECO:0000313" key="13">
    <source>
        <dbReference type="EMBL" id="MDX6191631.1"/>
    </source>
</evidence>
<dbReference type="InterPro" id="IPR014031">
    <property type="entry name" value="Ketoacyl_synth_C"/>
</dbReference>
<dbReference type="InterPro" id="IPR036291">
    <property type="entry name" value="NAD(P)-bd_dom_sf"/>
</dbReference>
<dbReference type="SMART" id="SM00825">
    <property type="entry name" value="PKS_KS"/>
    <property type="match status" value="4"/>
</dbReference>
<dbReference type="Pfam" id="PF08659">
    <property type="entry name" value="KR"/>
    <property type="match status" value="3"/>
</dbReference>
<dbReference type="InterPro" id="IPR054514">
    <property type="entry name" value="RhiE-like_linker"/>
</dbReference>
<evidence type="ECO:0000256" key="2">
    <source>
        <dbReference type="ARBA" id="ARBA00004792"/>
    </source>
</evidence>
<dbReference type="Pfam" id="PF02801">
    <property type="entry name" value="Ketoacyl-synt_C"/>
    <property type="match status" value="4"/>
</dbReference>
<proteinExistence type="predicted"/>
<dbReference type="Gene3D" id="3.40.50.720">
    <property type="entry name" value="NAD(P)-binding Rossmann-like Domain"/>
    <property type="match status" value="3"/>
</dbReference>
<dbReference type="RefSeq" id="WP_230002161.1">
    <property type="nucleotide sequence ID" value="NZ_CP087134.1"/>
</dbReference>
<dbReference type="InterPro" id="IPR009081">
    <property type="entry name" value="PP-bd_ACP"/>
</dbReference>
<feature type="region of interest" description="N-terminal hotdog fold" evidence="9">
    <location>
        <begin position="1117"/>
        <end position="1234"/>
    </location>
</feature>
<keyword evidence="6" id="KW-0808">Transferase</keyword>
<evidence type="ECO:0000256" key="4">
    <source>
        <dbReference type="ARBA" id="ARBA00022490"/>
    </source>
</evidence>
<feature type="active site" description="Proton donor; for dehydratase activity" evidence="9">
    <location>
        <position position="2745"/>
    </location>
</feature>
<feature type="region of interest" description="N-terminal hotdog fold" evidence="9">
    <location>
        <begin position="2558"/>
        <end position="2675"/>
    </location>
</feature>
<keyword evidence="7" id="KW-0677">Repeat</keyword>
<dbReference type="InterPro" id="IPR036736">
    <property type="entry name" value="ACP-like_sf"/>
</dbReference>
<dbReference type="Gene3D" id="3.40.47.10">
    <property type="match status" value="4"/>
</dbReference>
<dbReference type="InterPro" id="IPR057326">
    <property type="entry name" value="KR_dom"/>
</dbReference>
<feature type="region of interest" description="C-terminal hotdog fold" evidence="9">
    <location>
        <begin position="4135"/>
        <end position="4280"/>
    </location>
</feature>
<dbReference type="Pfam" id="PF00550">
    <property type="entry name" value="PP-binding"/>
    <property type="match status" value="4"/>
</dbReference>
<keyword evidence="4" id="KW-0963">Cytoplasm</keyword>
<dbReference type="InterPro" id="IPR020807">
    <property type="entry name" value="PKS_DH"/>
</dbReference>
<dbReference type="SUPFAM" id="SSF51735">
    <property type="entry name" value="NAD(P)-binding Rossmann-fold domains"/>
    <property type="match status" value="3"/>
</dbReference>
<evidence type="ECO:0000256" key="1">
    <source>
        <dbReference type="ARBA" id="ARBA00004496"/>
    </source>
</evidence>
<dbReference type="SUPFAM" id="SSF53335">
    <property type="entry name" value="S-adenosyl-L-methionine-dependent methyltransferases"/>
    <property type="match status" value="1"/>
</dbReference>
<feature type="active site" description="Proton donor; for dehydratase activity" evidence="9">
    <location>
        <position position="4192"/>
    </location>
</feature>
<evidence type="ECO:0000313" key="14">
    <source>
        <dbReference type="Proteomes" id="UP001273350"/>
    </source>
</evidence>
<dbReference type="Gene3D" id="1.10.1200.10">
    <property type="entry name" value="ACP-like"/>
    <property type="match status" value="4"/>
</dbReference>
<dbReference type="PROSITE" id="PS52019">
    <property type="entry name" value="PKS_MFAS_DH"/>
    <property type="match status" value="3"/>
</dbReference>
<accession>A0ABU4RGB8</accession>
<feature type="domain" description="Carrier" evidence="10">
    <location>
        <begin position="3268"/>
        <end position="3344"/>
    </location>
</feature>
<comment type="caution">
    <text evidence="13">The sequence shown here is derived from an EMBL/GenBank/DDBJ whole genome shotgun (WGS) entry which is preliminary data.</text>
</comment>
<dbReference type="InterPro" id="IPR050091">
    <property type="entry name" value="PKS_NRPS_Biosynth_Enz"/>
</dbReference>
<dbReference type="InterPro" id="IPR020806">
    <property type="entry name" value="PKS_PP-bd"/>
</dbReference>
<dbReference type="Gene3D" id="3.40.50.150">
    <property type="entry name" value="Vaccinia Virus protein VP39"/>
    <property type="match status" value="1"/>
</dbReference>
<evidence type="ECO:0000259" key="10">
    <source>
        <dbReference type="PROSITE" id="PS50075"/>
    </source>
</evidence>
<feature type="domain" description="PKS/mFAS DH" evidence="12">
    <location>
        <begin position="2558"/>
        <end position="2832"/>
    </location>
</feature>
<evidence type="ECO:0000259" key="12">
    <source>
        <dbReference type="PROSITE" id="PS52019"/>
    </source>
</evidence>
<feature type="domain" description="Ketosynthase family 3 (KS3)" evidence="11">
    <location>
        <begin position="1947"/>
        <end position="2377"/>
    </location>
</feature>
<comment type="pathway">
    <text evidence="2">Antibiotic biosynthesis.</text>
</comment>
<dbReference type="PANTHER" id="PTHR43775">
    <property type="entry name" value="FATTY ACID SYNTHASE"/>
    <property type="match status" value="1"/>
</dbReference>
<dbReference type="Gene3D" id="3.10.129.110">
    <property type="entry name" value="Polyketide synthase dehydratase"/>
    <property type="match status" value="3"/>
</dbReference>
<feature type="domain" description="PKS/mFAS DH" evidence="12">
    <location>
        <begin position="4005"/>
        <end position="4280"/>
    </location>
</feature>
<dbReference type="Pfam" id="PF08242">
    <property type="entry name" value="Methyltransf_12"/>
    <property type="match status" value="1"/>
</dbReference>
<dbReference type="Proteomes" id="UP001273350">
    <property type="component" value="Unassembled WGS sequence"/>
</dbReference>
<dbReference type="InterPro" id="IPR049552">
    <property type="entry name" value="PKS_DH_N"/>
</dbReference>
<feature type="region of interest" description="C-terminal hotdog fold" evidence="9">
    <location>
        <begin position="1249"/>
        <end position="1385"/>
    </location>
</feature>
<keyword evidence="5" id="KW-0597">Phosphoprotein</keyword>
<keyword evidence="8" id="KW-0511">Multifunctional enzyme</keyword>
<organism evidence="13 14">
    <name type="scientific">Flavobacterium cupriresistens</name>
    <dbReference type="NCBI Taxonomy" id="2893885"/>
    <lineage>
        <taxon>Bacteria</taxon>
        <taxon>Pseudomonadati</taxon>
        <taxon>Bacteroidota</taxon>
        <taxon>Flavobacteriia</taxon>
        <taxon>Flavobacteriales</taxon>
        <taxon>Flavobacteriaceae</taxon>
        <taxon>Flavobacterium</taxon>
    </lineage>
</organism>
<dbReference type="Pfam" id="PF21089">
    <property type="entry name" value="PKS_DH_N"/>
    <property type="match status" value="3"/>
</dbReference>
<feature type="domain" description="Carrier" evidence="10">
    <location>
        <begin position="4711"/>
        <end position="4784"/>
    </location>
</feature>
<sequence>MIKINKNKKVTLVQESTLLTPQIPNLTLYKKDLVAENDFKEDCALAVLQIVMRMGIESLRANTIEEWRKELNIIPQYDSLFQTIIKELEKISYIQITNQSVIVPIDIEERAASFSLHNKLLKAKKEANSHHSYYALLNQTIGAFEEILIGKTKATDVLFPEGNSRLVSAIYNGDYRSNYFNSIVASIVENTVRNYEGTNQKINILEVGGGTGGTTVRILEKLKKYGNQVKYTFTDVSQSFLIEAVEKFEDIIPYFETKRFDITQSAAMQDIAMGKYDIVIGANVVHATANIAETLKNIKPILKKDGILIMNELNALEMFTTLTFGLLFDWWNHEDKELRISGSPALTFDKWKQVLSEVGFVDCDVYPKQEDIPQQIIIARSNGRVLIDKQQPEEFSKTATEEIVKEVIPSSLNTAIDLNDFQQKLIAIAAGTIKLPVTAFKKEKPFSDYGFDSILGLTLIKNINKTLEITLDVTAIFNYPTIPLLALHILDIRPELLDEKKKIAAQVLEPITEKEVEEPSFSKIDSKQEKDKIAIIGMSGQFGKANDLEEFWEVLKNGKSLVEEVPEDRWDVGLHFDENPKAKQKTYSKWGSFLRDIDKFDPEFFKISGKEAENMDPQQRLFLQHCWKALEDAAIDPNTLHDSKCGVYVGATDGDYYKTYLEEANEASAFWGISGSILAARISYFLNLKGAAVAIDTACSSSLVAMDMGCKSLLTKETDLIITGGISLSVTPEFYKLSSMAGMLSPDGQCYTFDERANGFVPGEGVGVLIMKRLEDAVRDGDPIYAVVQGILTNQDGATNGITAPSVLSQQDIQKEVFNRYEINPETITYVEAHGTGTKLGDPIELQALKTSFRAHTSKVNYCGIGSVKTNLGHTLRAAGMAGIIKVLLAMKNKQLPPSINYENLNQHIQLKDSPFIIQEKLTSWDSKTPKRASVSSFGISGTNAFVVLEEYVQKNSLSGASDEPILIVLSALNEESLKKKVTQLVHFIKKEENLNLHDIAYTLQIGRKVMECRKAFVVSNIEELTDQLQQFAQEETVSSYRKDNEVNEAEIQRAIHKKQYTELAKYWEQGNTIDWLRLYTVQQPRKIHLPTYIFAKESYWITPKTEIVSSNVKTLHPLVHENISDFESQKFSSCLTGRESILSDHIVQGKKVLPGVAYVEMAREALQRSGLNVVPGFSDIKWLQPIEINKESVRIETEVYANAEGTFIEIRSIKNEKATIHFQASLEENQKTTALGYRDISAIKEQSSTSYTSDQCYQIFGTKGINYGDSLQLINSVHVLKEEVLTSISVFDKSEFKLPVEKLDNALQTAALLWLQDSDALALPYSIEKISWYNLEEEIKYCYAYYSDKENKKSFEVELLSASGEIVIALSGYKMMPILKIKPNTAQTYLYESIWQPKISTRNRADLSILSTEFIVVGDFPKVELAGTITRITDREESILFSVVFDKVKQAMTSRTPVRFVIIYDDKTEHEVQFLSGLLRTAAIENPKILWKCIGIDLDKNSNAEQLSKIITEELNERETIVRYQDLKREVKAIVPIAPPLTESNENIKFIPGGVYIITGGMGGIGKMLIEYLFDTYNDIKIMACGRSVLNSNNQEYVKSFENLTYYRCDITDKLATQQLIDEVQNQYGKLNAIIHAAGSINDNFIQQKNSGEALEVLEVKTKGIRNLHETTQHISLDFMMVFSSLAAVLGNSGQADYAAANEYLRDFAKFRNKEVAQQRAFGKTISIAWPLWDSSGMQINDESKKSLEKKLNIVPLPQEEGIYWLEKLLGSTAESVVLHYGKAPLPEIFLSDLKEVPESSVAIKNENVTEELTEESLKEVTYEYLVGILAEELRFPVSKFKITDTFEKYGLDSIMMTSLTSRLEETFPNIPKTLFFEFLTIEELVMYFVEEYSNELNAIDSSKKIPVDIKEQISIPSEIKATFKKAVPHKFVQLSETRQDDTIKRTDVAIVGLSGRYPQADSIEEFWENLKIGKDCITEIPEDRWNMEGFFDTEKGKSGRSYSKWGGFVNDMDKFDPLFFNITPLEAEQIDPQERLFLQIAWETVEDAGYTNETLKRNPYTGEQDGKVGVYVGVMYQEYQLYGVEETVKGNPTTLRGSSSSIANRVSYVFDLHGPSLSLDTMCSSSSTAIHLACKAIQEGEISMAIAGGVNLSVHPNKYLMLSDGGFASSKGKCESFGQGGDGYVPGEGVGAILLKSLEQAEKDGDHIYGVIKGSALNHGGRTTGYTVPNPKAQTAVIREAIKKANIKPESISYIEAHGTGTSLGDPIEIVGLKNALERTTANKCRIGSVKSNIGHCESAAGISGITKVLLQLKYKQLVPSIHSSLLNPNIQFDQTAFLVQQELEPWSDQDETLLTAGISSFGAGGSNAHILIQEYPKTERTTDFGKEPVIIVLSAKNKNRLKAYAGRLLSYIEKTPEALQNIAYTLQIGREAMSERLAIVTGSKEELVQQLENFVKNDVRLAEDIFTANSKDESNDFLLKGKAGAAYIKEAIQEKEIASIAQLWTKGVEIKWELLNSGNSPLQRISVPTYPFAKERYWVQTTNTAVKNESVSKLHQLLHTNESDFEAQKFASVFKGTEWFLEDHLVQNEKVIAGVAYLEMAREAIERSTHQKVTQFQDVTWLHPIKVLEQPKKVVIRLEPSGEQIRYVVYSKDQEEEYIHGQGIVTTRAQEEPKPYDLITIKSRTNQTASESECYKMFSALGFGYGERFQGIKELYYNDTEALAKITLPQHGDMTLDPGVLDSTLQACLAWLLLKDEGKMPLSIPFSVGKVTVYKEITFPVWSYARFSPNANPKATIPKCDMDLLNDKGEVVVSFKDFVILPYDGGFLNKNSRKESVATEIYDYQWEATELEKTYAHTTDYNDVILAGATQNLVQQFSREFDGNVYSVDEEIEESYFLKILELLRNRMSQKQRGQFSVLINETDYDKYGFIIGMLKSASKENPRVKTKFISIASMNVKTGNELVQILKNENLDEQAEVRYLNGTRAVKSASLVSQNQISDLRIKEGGVYLITGGAGGIGSVFAEHIAKTQGTQLILTGRRTNNDTIRKYTESLPNAQYYACDVTKYEDVENVIQTILTDYKKIDGIIHCAGIGLASTIIEKTETEIYKVLPPKIAGVKNLDKALQNETIDFMMYCSSISSVLGDIGLSDYAAANAYMDHFAKKRNRLVKDGKRKGTTISVNWGLWETGGMQANAESIEFLSKQWGMFPLPEAEGAKALDKVLQLANEQTIIVYGSKNKLDKTFGVKANSVVAIDKKETSGESAVDLSTIAYEKIVEIFKKELKLKEEHIQTELPFEEYGIDSMLVVKLTNRLSDIFDNVSVSLLFEYQTIDQLVSYFVKEHSDTLQTLNTAKGTHEVPVQMDKVIRDEAFSILEAKEYKRFMQPKLVPVIKKEEIKSEDIAIIGLSGIYPGANDIAEFWENLKAGKDSITEIPEERWNIEEFYNEQKGKKGTSYSKWGGFINDIDKFDPLFFNISPREASMMDPQERLFLQTAWHAIEDAGYTKKKLQNIGKKSATDTGGNVGVFVGVMYEEYQLFGIEERLKGNFIAPTGNASSIANRVSYFLDLHGPSMAVATMCSSSLIAIQMACENIHLGNCEGAIAGGVNLSIHPGKYLMLSDLHLVSEKGKCETFGEGGDGYVPSEGVGAIMLKSLAKAKQDGDQIYGVIKGGAINHGGKVNGYTVPNPNAQAAVILQAMDRAGVSPEAYSYIEAHGTGTKLGDPIEIAGLKKAFTGTTNQFCKIGSVKSNIGHSEAAAGISGVTKVLLQLRNKQLVPSLHSKKLNTNIDFENSPFQVQQELEDWITLDGRPRLAGISSFGAGGTNVHLVIEEYKKDSQNFLDSQEPVIIPLSAKNSVQLKEHVQKISQFLEENIKVLTINDVAYTLQIGREAMESRVAFIVANTEQLVTKLKQYLEDPATGIVGEIEANKLMAYSKISNAVEEALIQKDQTALATLWAQGERIDWNQLYDKMPTVISLPNYPFAKDYCWFKPKDATEVTAIKKEHPLVHQQANKADSSRFISKYSGTEQFLSEHILHTEKILPGVAYLEIARVSGGRYTDQKIAQLRDVFWMSPLQVNGHSKSIVTELQTVNKEITFTVKDQEQENIILSQGKISSVFTEEIEKLDIRLIGNRLGDVLDKEAYYSLFKELGFHYGTSFQGIEYIRYSGNEALAKISINQDLSDNYWTVQAMDSALQTCLGIHLKGNTRELPLSIPFSVKEVNIYKELPSEFWSYVTIREQSEEKNTPIHYDVKLIDGSGEVIMSFIDFVTLPFVSQEQAASNKIEGYTQLYSYDWKSKPITEKVISNANRNYEVILAGATSEMAERLTDELEIEVTSIQSQNEEEFFRIILDRVKQHLVNKKEQHFLILFEEQEALSYSFVSGILKSANKENPIISGKTIAVDQISVANIDLLCKIINEERTTEEAEVQYINNNREVREIGIYNKVSDQNAIVIKPNGVYIITGGAGGLGMIFANYLNQFKNTKLFLIGRSELSPEKKSEIRLLNKAKYIRCDVTDRAAISVVINEILREEGQINGIIHNAGIGTASQIIKKTPEEIHKVLAPKIDATRILDELTQQLSLDFMMYISSISAIMGDIGLADYASANAYMDAYAVHRNQLVKEGKRSGKSITINWGLWQEGGLQINEESRKYLEHYWAMLPLPTAEGLKALSYIFKEAPSQVMVVYEKASKLLEKKAHKKTAPVANTFGITKEVCVRYFRNLIGEELQIEPERIGLTTPFETYGMDSIRIVKLTNKLNEDFEDVSNTLFFENPTLDDLALYFMKNYSDSMLKLTENQEENQVIAEDKIEAFYTNKEEKEQQETNYNPIEEPIAIIGVAGKYPGANTLEEFWENLKTGRDSITEIPEDRWNTELFFDREKGKEGKTYSKWGGFVEDVDKFDPIFFNISPKEAELMDPQERLFLQTAWNTVEDAGYTPEDLNQKVGVFVGVMYSEYAMFGIDTMHEGQFATPKGIHSSIANRVSYVMNFEGPSMAIDTMCSSSVTAIHLACESLRKGECTTAIAGGVNLNLHPYKYLSLSSAGFVSSEGKCAAFGEGADGYVPGEGVGAVLLKPLSEAIKDKDQIYGVIRSTTINHGGRSNGFHVPNPNAQAKVIQKAIQKAGIQSSSLQYIEAHGTGTSLGDPIEIAGLTQALNLDHNVTCKIGSVKSNIGHCESAAGISGLTKILLQFKYKQIAPSIHSNILNKNIQFNESPFEVQQELTDWIITDTEKRRAGLSSFGAGGSNAHVILEEYQRNDDRDRAETASVLIVLSAKNTERLKQKAEELIKFLDEVETISLTDLAYTLQVGRVAMETRLSIEVTSVKSLRKELHNYLQDQFSGHQKSLKSYELNTTDNISILYKRALENKDLNELAKLWIQGEYIAWEKLYDDNTQPKRISLPTYPFVKKRYWIPEISEKFEKREKVSKVIHPLFQN</sequence>
<gene>
    <name evidence="13" type="ORF">SGQ83_19915</name>
</gene>
<dbReference type="InterPro" id="IPR014030">
    <property type="entry name" value="Ketoacyl_synth_N"/>
</dbReference>
<feature type="domain" description="Ketosynthase family 3 (KS3)" evidence="11">
    <location>
        <begin position="4827"/>
        <end position="5248"/>
    </location>
</feature>
<keyword evidence="3" id="KW-0596">Phosphopantetheine</keyword>
<feature type="domain" description="Carrier" evidence="10">
    <location>
        <begin position="416"/>
        <end position="493"/>
    </location>
</feature>
<dbReference type="PANTHER" id="PTHR43775:SF37">
    <property type="entry name" value="SI:DKEY-61P9.11"/>
    <property type="match status" value="1"/>
</dbReference>
<dbReference type="CDD" id="cd00833">
    <property type="entry name" value="PKS"/>
    <property type="match status" value="4"/>
</dbReference>
<dbReference type="SUPFAM" id="SSF47336">
    <property type="entry name" value="ACP-like"/>
    <property type="match status" value="4"/>
</dbReference>
<dbReference type="PROSITE" id="PS50075">
    <property type="entry name" value="CARRIER"/>
    <property type="match status" value="4"/>
</dbReference>
<evidence type="ECO:0000256" key="9">
    <source>
        <dbReference type="PROSITE-ProRule" id="PRU01363"/>
    </source>
</evidence>
<dbReference type="PROSITE" id="PS00012">
    <property type="entry name" value="PHOSPHOPANTETHEINE"/>
    <property type="match status" value="3"/>
</dbReference>
<evidence type="ECO:0000256" key="3">
    <source>
        <dbReference type="ARBA" id="ARBA00022450"/>
    </source>
</evidence>
<dbReference type="InterPro" id="IPR013968">
    <property type="entry name" value="PKS_KR"/>
</dbReference>
<feature type="domain" description="PKS/mFAS DH" evidence="12">
    <location>
        <begin position="1117"/>
        <end position="1385"/>
    </location>
</feature>
<dbReference type="CDD" id="cd08953">
    <property type="entry name" value="KR_2_SDR_x"/>
    <property type="match status" value="3"/>
</dbReference>
<dbReference type="InterPro" id="IPR016039">
    <property type="entry name" value="Thiolase-like"/>
</dbReference>
<feature type="active site" description="Proton donor; for dehydratase activity" evidence="9">
    <location>
        <position position="1305"/>
    </location>
</feature>
<evidence type="ECO:0000256" key="7">
    <source>
        <dbReference type="ARBA" id="ARBA00022737"/>
    </source>
</evidence>
<feature type="domain" description="Carrier" evidence="10">
    <location>
        <begin position="1818"/>
        <end position="1894"/>
    </location>
</feature>
<feature type="domain" description="Ketosynthase family 3 (KS3)" evidence="11">
    <location>
        <begin position="530"/>
        <end position="951"/>
    </location>
</feature>
<dbReference type="PROSITE" id="PS52004">
    <property type="entry name" value="KS3_2"/>
    <property type="match status" value="4"/>
</dbReference>
<dbReference type="SUPFAM" id="SSF53901">
    <property type="entry name" value="Thiolase-like"/>
    <property type="match status" value="4"/>
</dbReference>
<dbReference type="EMBL" id="JAWXVI010000011">
    <property type="protein sequence ID" value="MDX6191631.1"/>
    <property type="molecule type" value="Genomic_DNA"/>
</dbReference>
<dbReference type="InterPro" id="IPR049551">
    <property type="entry name" value="PKS_DH_C"/>
</dbReference>